<feature type="compositionally biased region" description="Polar residues" evidence="3">
    <location>
        <begin position="171"/>
        <end position="181"/>
    </location>
</feature>
<gene>
    <name evidence="5" type="ORF">F511_10331</name>
</gene>
<feature type="domain" description="Bromo" evidence="4">
    <location>
        <begin position="217"/>
        <end position="290"/>
    </location>
</feature>
<dbReference type="Gene3D" id="1.20.920.10">
    <property type="entry name" value="Bromodomain-like"/>
    <property type="match status" value="1"/>
</dbReference>
<protein>
    <submittedName>
        <fullName evidence="5">Bromodomain-containing factor 2-like</fullName>
    </submittedName>
</protein>
<accession>A0A2Z7CQJ6</accession>
<dbReference type="SMART" id="SM00297">
    <property type="entry name" value="BROMO"/>
    <property type="match status" value="1"/>
</dbReference>
<proteinExistence type="predicted"/>
<dbReference type="PRINTS" id="PR00503">
    <property type="entry name" value="BROMODOMAIN"/>
</dbReference>
<dbReference type="SUPFAM" id="SSF47370">
    <property type="entry name" value="Bromodomain"/>
    <property type="match status" value="1"/>
</dbReference>
<dbReference type="AlphaFoldDB" id="A0A2Z7CQJ6"/>
<feature type="compositionally biased region" description="Basic residues" evidence="3">
    <location>
        <begin position="1"/>
        <end position="16"/>
    </location>
</feature>
<sequence>MKRRRGSKKGKAKKPKLSSPNVANDVISNVASLNTEDNSGLDDSDNMVDSGTDAETKPSPPEGGQPEPSNNTDSVGRPVNNTSVKAVYTRVKVKIKTSKNLESHRASSDAPTHSDTEKSSQQFGSEKQLVANDRLEDSSNSLSETKEGISGTTSKRSMGIKIKSSKGFGCSSMSPCSNSETVKGDRTEKKDVELLHPDSKNNEQELKAALEVIRRVMKMDAAEPFNVPVNPVALGIPDYFDVIDTPMDFGTICSNLEKGGKYKNSEDVFRDVQYIWDNCYKYNNKGDYIVELMKRVRKNFTKYWTAVGLFNDDQTQETIGRARECAVSCLEGNIHKEDGVDSTLVVDDTPSSQGITPMESGAFSLSSKKFHGLKKHKEGCQCAICVMMRRRQEREEIVRMMSGTDGSDDSVGEDMKPEISLIQVGKTNDLLSQPVVCLRVGLFVPLTSSHVIEYMGLGSPFGMYASPNIENLLDAERKGQDMKLGHIRNLYSQSKENGDAITGNGEGSEDMATGHRSGDENIRQYHTAHLASGGSISSETKKEIPVQDEDGTAAVDQQKPKEFLDKKQRAKMLENLRYLENPMLLKLCGTLFSDNSESFWNGPRSLVGRRRRRTSVHSAISKFME</sequence>
<dbReference type="PANTHER" id="PTHR47809:SF2">
    <property type="entry name" value="DNA-BINDING BROMODOMAIN-CONTAINING PROTEIN"/>
    <property type="match status" value="1"/>
</dbReference>
<evidence type="ECO:0000256" key="1">
    <source>
        <dbReference type="ARBA" id="ARBA00023117"/>
    </source>
</evidence>
<dbReference type="InterPro" id="IPR036427">
    <property type="entry name" value="Bromodomain-like_sf"/>
</dbReference>
<evidence type="ECO:0000256" key="3">
    <source>
        <dbReference type="SAM" id="MobiDB-lite"/>
    </source>
</evidence>
<evidence type="ECO:0000313" key="6">
    <source>
        <dbReference type="Proteomes" id="UP000250235"/>
    </source>
</evidence>
<keyword evidence="6" id="KW-1185">Reference proteome</keyword>
<dbReference type="PANTHER" id="PTHR47809">
    <property type="entry name" value="DNA-BINDING BROMODOMAIN-CONTAINING PROTEIN"/>
    <property type="match status" value="1"/>
</dbReference>
<reference evidence="5 6" key="1">
    <citation type="journal article" date="2015" name="Proc. Natl. Acad. Sci. U.S.A.">
        <title>The resurrection genome of Boea hygrometrica: A blueprint for survival of dehydration.</title>
        <authorList>
            <person name="Xiao L."/>
            <person name="Yang G."/>
            <person name="Zhang L."/>
            <person name="Yang X."/>
            <person name="Zhao S."/>
            <person name="Ji Z."/>
            <person name="Zhou Q."/>
            <person name="Hu M."/>
            <person name="Wang Y."/>
            <person name="Chen M."/>
            <person name="Xu Y."/>
            <person name="Jin H."/>
            <person name="Xiao X."/>
            <person name="Hu G."/>
            <person name="Bao F."/>
            <person name="Hu Y."/>
            <person name="Wan P."/>
            <person name="Li L."/>
            <person name="Deng X."/>
            <person name="Kuang T."/>
            <person name="Xiang C."/>
            <person name="Zhu J.K."/>
            <person name="Oliver M.J."/>
            <person name="He Y."/>
        </authorList>
    </citation>
    <scope>NUCLEOTIDE SEQUENCE [LARGE SCALE GENOMIC DNA]</scope>
    <source>
        <strain evidence="6">cv. XS01</strain>
    </source>
</reference>
<keyword evidence="1 2" id="KW-0103">Bromodomain</keyword>
<dbReference type="InterPro" id="IPR001487">
    <property type="entry name" value="Bromodomain"/>
</dbReference>
<dbReference type="PROSITE" id="PS00633">
    <property type="entry name" value="BROMODOMAIN_1"/>
    <property type="match status" value="1"/>
</dbReference>
<dbReference type="InterPro" id="IPR018359">
    <property type="entry name" value="Bromodomain_CS"/>
</dbReference>
<evidence type="ECO:0000256" key="2">
    <source>
        <dbReference type="PROSITE-ProRule" id="PRU00035"/>
    </source>
</evidence>
<organism evidence="5 6">
    <name type="scientific">Dorcoceras hygrometricum</name>
    <dbReference type="NCBI Taxonomy" id="472368"/>
    <lineage>
        <taxon>Eukaryota</taxon>
        <taxon>Viridiplantae</taxon>
        <taxon>Streptophyta</taxon>
        <taxon>Embryophyta</taxon>
        <taxon>Tracheophyta</taxon>
        <taxon>Spermatophyta</taxon>
        <taxon>Magnoliopsida</taxon>
        <taxon>eudicotyledons</taxon>
        <taxon>Gunneridae</taxon>
        <taxon>Pentapetalae</taxon>
        <taxon>asterids</taxon>
        <taxon>lamiids</taxon>
        <taxon>Lamiales</taxon>
        <taxon>Gesneriaceae</taxon>
        <taxon>Didymocarpoideae</taxon>
        <taxon>Trichosporeae</taxon>
        <taxon>Loxocarpinae</taxon>
        <taxon>Dorcoceras</taxon>
    </lineage>
</organism>
<evidence type="ECO:0000259" key="4">
    <source>
        <dbReference type="PROSITE" id="PS50014"/>
    </source>
</evidence>
<feature type="compositionally biased region" description="Basic and acidic residues" evidence="3">
    <location>
        <begin position="99"/>
        <end position="118"/>
    </location>
</feature>
<dbReference type="OrthoDB" id="21449at2759"/>
<dbReference type="PROSITE" id="PS50014">
    <property type="entry name" value="BROMODOMAIN_2"/>
    <property type="match status" value="1"/>
</dbReference>
<name>A0A2Z7CQJ6_9LAMI</name>
<dbReference type="Pfam" id="PF00439">
    <property type="entry name" value="Bromodomain"/>
    <property type="match status" value="1"/>
</dbReference>
<evidence type="ECO:0000313" key="5">
    <source>
        <dbReference type="EMBL" id="KZV48645.1"/>
    </source>
</evidence>
<feature type="compositionally biased region" description="Polar residues" evidence="3">
    <location>
        <begin position="26"/>
        <end position="38"/>
    </location>
</feature>
<dbReference type="EMBL" id="KQ993830">
    <property type="protein sequence ID" value="KZV48645.1"/>
    <property type="molecule type" value="Genomic_DNA"/>
</dbReference>
<feature type="region of interest" description="Disordered" evidence="3">
    <location>
        <begin position="495"/>
        <end position="517"/>
    </location>
</feature>
<feature type="region of interest" description="Disordered" evidence="3">
    <location>
        <begin position="1"/>
        <end position="188"/>
    </location>
</feature>
<dbReference type="Proteomes" id="UP000250235">
    <property type="component" value="Unassembled WGS sequence"/>
</dbReference>